<name>A0A9N9Q425_9HELO</name>
<proteinExistence type="predicted"/>
<accession>A0A9N9Q425</accession>
<protein>
    <submittedName>
        <fullName evidence="1">Uncharacterized protein</fullName>
    </submittedName>
</protein>
<dbReference type="AlphaFoldDB" id="A0A9N9Q425"/>
<comment type="caution">
    <text evidence="1">The sequence shown here is derived from an EMBL/GenBank/DDBJ whole genome shotgun (WGS) entry which is preliminary data.</text>
</comment>
<dbReference type="Proteomes" id="UP000701801">
    <property type="component" value="Unassembled WGS sequence"/>
</dbReference>
<evidence type="ECO:0000313" key="2">
    <source>
        <dbReference type="Proteomes" id="UP000701801"/>
    </source>
</evidence>
<keyword evidence="2" id="KW-1185">Reference proteome</keyword>
<gene>
    <name evidence="1" type="ORF">HYALB_00010039</name>
</gene>
<organism evidence="1 2">
    <name type="scientific">Hymenoscyphus albidus</name>
    <dbReference type="NCBI Taxonomy" id="595503"/>
    <lineage>
        <taxon>Eukaryota</taxon>
        <taxon>Fungi</taxon>
        <taxon>Dikarya</taxon>
        <taxon>Ascomycota</taxon>
        <taxon>Pezizomycotina</taxon>
        <taxon>Leotiomycetes</taxon>
        <taxon>Helotiales</taxon>
        <taxon>Helotiaceae</taxon>
        <taxon>Hymenoscyphus</taxon>
    </lineage>
</organism>
<evidence type="ECO:0000313" key="1">
    <source>
        <dbReference type="EMBL" id="CAG8974399.1"/>
    </source>
</evidence>
<sequence length="248" mass="27868">MAGSDKRASGAINGLLINPENDYILVSGHKTAEIWTATGELVGKSATNFLHLEQVLQDPHQPDRFLVIERSTTSLYCWEDFQPVELSNKVALEAYESSSRSTTTTFHGPNYLIKFTKSQGNKAKSTLQFYPSTIFNDPEVSPAPLPGYEILGPFVEHFISITENKLLFINTDLWVCSLDLKTFAATQEVKRHFFIPSNWQVASGEIMISFTAKKDFVFVKRSELVIISRGLDFSDVFTLSGVPKDLYR</sequence>
<reference evidence="1" key="1">
    <citation type="submission" date="2021-07" db="EMBL/GenBank/DDBJ databases">
        <authorList>
            <person name="Durling M."/>
        </authorList>
    </citation>
    <scope>NUCLEOTIDE SEQUENCE</scope>
</reference>
<dbReference type="OrthoDB" id="194358at2759"/>
<dbReference type="EMBL" id="CAJVRM010000103">
    <property type="protein sequence ID" value="CAG8974399.1"/>
    <property type="molecule type" value="Genomic_DNA"/>
</dbReference>